<dbReference type="OrthoDB" id="5650916at2"/>
<dbReference type="Proteomes" id="UP000032803">
    <property type="component" value="Chromosome I"/>
</dbReference>
<reference evidence="3" key="1">
    <citation type="submission" date="2014-09" db="EMBL/GenBank/DDBJ databases">
        <authorList>
            <person name="Gomez-Valero L."/>
        </authorList>
    </citation>
    <scope>NUCLEOTIDE SEQUENCE [LARGE SCALE GENOMIC DNA]</scope>
    <source>
        <strain evidence="3">ATCC35250</strain>
    </source>
</reference>
<keyword evidence="1" id="KW-0175">Coiled coil</keyword>
<organism evidence="2 3">
    <name type="scientific">Legionella hackeliae</name>
    <dbReference type="NCBI Taxonomy" id="449"/>
    <lineage>
        <taxon>Bacteria</taxon>
        <taxon>Pseudomonadati</taxon>
        <taxon>Pseudomonadota</taxon>
        <taxon>Gammaproteobacteria</taxon>
        <taxon>Legionellales</taxon>
        <taxon>Legionellaceae</taxon>
        <taxon>Legionella</taxon>
    </lineage>
</organism>
<dbReference type="KEGG" id="lha:LHA_0127"/>
<evidence type="ECO:0000256" key="1">
    <source>
        <dbReference type="SAM" id="Coils"/>
    </source>
</evidence>
<accession>A0A0A8UK60</accession>
<dbReference type="RefSeq" id="WP_045104812.1">
    <property type="nucleotide sequence ID" value="NZ_LN681225.1"/>
</dbReference>
<keyword evidence="3" id="KW-1185">Reference proteome</keyword>
<dbReference type="STRING" id="449.LHA_0127"/>
<protein>
    <submittedName>
        <fullName evidence="2">Uncharacterized protein</fullName>
    </submittedName>
</protein>
<gene>
    <name evidence="2" type="ORF">LHA_0127</name>
</gene>
<evidence type="ECO:0000313" key="3">
    <source>
        <dbReference type="Proteomes" id="UP000032803"/>
    </source>
</evidence>
<dbReference type="AlphaFoldDB" id="A0A0A8UK60"/>
<sequence length="445" mass="50639">MQQKREIKDTKRLFAKVYALVDPVLQTIPENPRFILNSGKQLRLFDEDTLTGLRNSVRQCRSLIVVIDTSGPTGIGYILTALPENREHAAIAGDELLKAWHARFPMENYLKAEEEQNRQLELHFHERQLATIDQLFDLWAWSALPEEVRQIPAVEKQLNECQDELANLTEEEDDENIQTEIKQLQEQLDAAKSIRDTLNLVDIKEKAFIHGQVTVAIAIAERKKWSELLNFDQDDPKHILNDEQFTALVSQSVDALAARNYTRLGKDELGPLTRHLAARRELQNEQRSNAEGSLRTLATMNGETHKLSLSEVRDPLDRTLFIDTITASCGKKFLDIIVGACLAADQPLPFVVKEFIEQKVETDNTYPAKAQKTYYQFCRNRLKLPPEQMEVLADFGLHCSPPSVDNAKVSTNLKKFGLLKRTRSLDDLSELDSNKLTKFPDPGTP</sequence>
<dbReference type="HOGENOM" id="CLU_615093_0_0_6"/>
<evidence type="ECO:0000313" key="2">
    <source>
        <dbReference type="EMBL" id="CEK09245.1"/>
    </source>
</evidence>
<feature type="coiled-coil region" evidence="1">
    <location>
        <begin position="151"/>
        <end position="201"/>
    </location>
</feature>
<name>A0A0A8UK60_LEGHA</name>
<proteinExistence type="predicted"/>
<dbReference type="EMBL" id="LN681225">
    <property type="protein sequence ID" value="CEK09245.1"/>
    <property type="molecule type" value="Genomic_DNA"/>
</dbReference>
<dbReference type="PATRIC" id="fig|449.7.peg.1910"/>